<dbReference type="STRING" id="195883.A0A482X6Z4"/>
<dbReference type="CDD" id="cd00192">
    <property type="entry name" value="PTKc"/>
    <property type="match status" value="1"/>
</dbReference>
<dbReference type="InterPro" id="IPR020635">
    <property type="entry name" value="Tyr_kinase_cat_dom"/>
</dbReference>
<dbReference type="GO" id="GO:0010976">
    <property type="term" value="P:positive regulation of neuron projection development"/>
    <property type="evidence" value="ECO:0007669"/>
    <property type="project" value="TreeGrafter"/>
</dbReference>
<keyword evidence="3" id="KW-0547">Nucleotide-binding</keyword>
<dbReference type="PRINTS" id="PR00109">
    <property type="entry name" value="TYRKINASE"/>
</dbReference>
<dbReference type="FunFam" id="1.10.510.10:FF:000034">
    <property type="entry name" value="Tyrosine-protein kinase receptor"/>
    <property type="match status" value="1"/>
</dbReference>
<dbReference type="InterPro" id="IPR011009">
    <property type="entry name" value="Kinase-like_dom_sf"/>
</dbReference>
<reference evidence="6 7" key="1">
    <citation type="journal article" date="2017" name="Gigascience">
        <title>Genome sequence of the small brown planthopper, Laodelphax striatellus.</title>
        <authorList>
            <person name="Zhu J."/>
            <person name="Jiang F."/>
            <person name="Wang X."/>
            <person name="Yang P."/>
            <person name="Bao Y."/>
            <person name="Zhao W."/>
            <person name="Wang W."/>
            <person name="Lu H."/>
            <person name="Wang Q."/>
            <person name="Cui N."/>
            <person name="Li J."/>
            <person name="Chen X."/>
            <person name="Luo L."/>
            <person name="Yu J."/>
            <person name="Kang L."/>
            <person name="Cui F."/>
        </authorList>
    </citation>
    <scope>NUCLEOTIDE SEQUENCE [LARGE SCALE GENOMIC DNA]</scope>
    <source>
        <strain evidence="6">Lst14</strain>
    </source>
</reference>
<dbReference type="EMBL" id="QKKF02017260">
    <property type="protein sequence ID" value="RZF41051.1"/>
    <property type="molecule type" value="Genomic_DNA"/>
</dbReference>
<keyword evidence="4" id="KW-1133">Transmembrane helix</keyword>
<organism evidence="6 7">
    <name type="scientific">Laodelphax striatellus</name>
    <name type="common">Small brown planthopper</name>
    <name type="synonym">Delphax striatella</name>
    <dbReference type="NCBI Taxonomy" id="195883"/>
    <lineage>
        <taxon>Eukaryota</taxon>
        <taxon>Metazoa</taxon>
        <taxon>Ecdysozoa</taxon>
        <taxon>Arthropoda</taxon>
        <taxon>Hexapoda</taxon>
        <taxon>Insecta</taxon>
        <taxon>Pterygota</taxon>
        <taxon>Neoptera</taxon>
        <taxon>Paraneoptera</taxon>
        <taxon>Hemiptera</taxon>
        <taxon>Auchenorrhyncha</taxon>
        <taxon>Fulgoroidea</taxon>
        <taxon>Delphacidae</taxon>
        <taxon>Criomorphinae</taxon>
        <taxon>Laodelphax</taxon>
    </lineage>
</organism>
<dbReference type="OrthoDB" id="2431000at2759"/>
<evidence type="ECO:0000259" key="5">
    <source>
        <dbReference type="PROSITE" id="PS50011"/>
    </source>
</evidence>
<dbReference type="PROSITE" id="PS00109">
    <property type="entry name" value="PROTEIN_KINASE_TYR"/>
    <property type="match status" value="1"/>
</dbReference>
<dbReference type="GO" id="GO:0043235">
    <property type="term" value="C:receptor complex"/>
    <property type="evidence" value="ECO:0007669"/>
    <property type="project" value="TreeGrafter"/>
</dbReference>
<dbReference type="GO" id="GO:0030424">
    <property type="term" value="C:axon"/>
    <property type="evidence" value="ECO:0007669"/>
    <property type="project" value="TreeGrafter"/>
</dbReference>
<proteinExistence type="predicted"/>
<dbReference type="SUPFAM" id="SSF56112">
    <property type="entry name" value="Protein kinase-like (PK-like)"/>
    <property type="match status" value="1"/>
</dbReference>
<dbReference type="GO" id="GO:0005030">
    <property type="term" value="F:neurotrophin receptor activity"/>
    <property type="evidence" value="ECO:0007669"/>
    <property type="project" value="TreeGrafter"/>
</dbReference>
<keyword evidence="3" id="KW-0067">ATP-binding</keyword>
<dbReference type="AlphaFoldDB" id="A0A482X6Z4"/>
<dbReference type="InParanoid" id="A0A482X6Z4"/>
<comment type="catalytic activity">
    <reaction evidence="2">
        <text>L-tyrosyl-[protein] + ATP = O-phospho-L-tyrosyl-[protein] + ADP + H(+)</text>
        <dbReference type="Rhea" id="RHEA:10596"/>
        <dbReference type="Rhea" id="RHEA-COMP:10136"/>
        <dbReference type="Rhea" id="RHEA-COMP:20101"/>
        <dbReference type="ChEBI" id="CHEBI:15378"/>
        <dbReference type="ChEBI" id="CHEBI:30616"/>
        <dbReference type="ChEBI" id="CHEBI:46858"/>
        <dbReference type="ChEBI" id="CHEBI:61978"/>
        <dbReference type="ChEBI" id="CHEBI:456216"/>
        <dbReference type="EC" id="2.7.10.1"/>
    </reaction>
</comment>
<dbReference type="GO" id="GO:0043121">
    <property type="term" value="F:neurotrophin binding"/>
    <property type="evidence" value="ECO:0007669"/>
    <property type="project" value="TreeGrafter"/>
</dbReference>
<evidence type="ECO:0000256" key="1">
    <source>
        <dbReference type="ARBA" id="ARBA00004167"/>
    </source>
</evidence>
<dbReference type="GO" id="GO:0051897">
    <property type="term" value="P:positive regulation of phosphatidylinositol 3-kinase/protein kinase B signal transduction"/>
    <property type="evidence" value="ECO:0007669"/>
    <property type="project" value="TreeGrafter"/>
</dbReference>
<dbReference type="SMR" id="A0A482X6Z4"/>
<dbReference type="InterPro" id="IPR008266">
    <property type="entry name" value="Tyr_kinase_AS"/>
</dbReference>
<name>A0A482X6Z4_LAOST</name>
<accession>A0A482X6Z4</accession>
<dbReference type="Pfam" id="PF07714">
    <property type="entry name" value="PK_Tyr_Ser-Thr"/>
    <property type="match status" value="1"/>
</dbReference>
<dbReference type="InterPro" id="IPR001245">
    <property type="entry name" value="Ser-Thr/Tyr_kinase_cat_dom"/>
</dbReference>
<dbReference type="GO" id="GO:1990090">
    <property type="term" value="P:cellular response to nerve growth factor stimulus"/>
    <property type="evidence" value="ECO:0007669"/>
    <property type="project" value="TreeGrafter"/>
</dbReference>
<keyword evidence="4" id="KW-0472">Membrane</keyword>
<dbReference type="InterPro" id="IPR017441">
    <property type="entry name" value="Protein_kinase_ATP_BS"/>
</dbReference>
<evidence type="ECO:0000313" key="7">
    <source>
        <dbReference type="Proteomes" id="UP000291343"/>
    </source>
</evidence>
<dbReference type="Proteomes" id="UP000291343">
    <property type="component" value="Unassembled WGS sequence"/>
</dbReference>
<feature type="binding site" evidence="3">
    <location>
        <position position="248"/>
    </location>
    <ligand>
        <name>ATP</name>
        <dbReference type="ChEBI" id="CHEBI:30616"/>
    </ligand>
</feature>
<feature type="transmembrane region" description="Helical" evidence="4">
    <location>
        <begin position="141"/>
        <end position="160"/>
    </location>
</feature>
<dbReference type="InterPro" id="IPR000719">
    <property type="entry name" value="Prot_kinase_dom"/>
</dbReference>
<gene>
    <name evidence="6" type="ORF">LSTR_LSTR002683</name>
</gene>
<evidence type="ECO:0000256" key="4">
    <source>
        <dbReference type="SAM" id="Phobius"/>
    </source>
</evidence>
<dbReference type="GO" id="GO:0007169">
    <property type="term" value="P:cell surface receptor protein tyrosine kinase signaling pathway"/>
    <property type="evidence" value="ECO:0007669"/>
    <property type="project" value="TreeGrafter"/>
</dbReference>
<protein>
    <recommendedName>
        <fullName evidence="5">Protein kinase domain-containing protein</fullName>
    </recommendedName>
</protein>
<dbReference type="PROSITE" id="PS50011">
    <property type="entry name" value="PROTEIN_KINASE_DOM"/>
    <property type="match status" value="1"/>
</dbReference>
<dbReference type="PANTHER" id="PTHR24416:SF619">
    <property type="entry name" value="TYROSINE-PROTEIN KINASE TRANSMEMBRANE RECEPTOR ROR-LIKE PROTEIN"/>
    <property type="match status" value="1"/>
</dbReference>
<dbReference type="GO" id="GO:0004714">
    <property type="term" value="F:transmembrane receptor protein tyrosine kinase activity"/>
    <property type="evidence" value="ECO:0007669"/>
    <property type="project" value="UniProtKB-EC"/>
</dbReference>
<feature type="domain" description="Protein kinase" evidence="5">
    <location>
        <begin position="216"/>
        <end position="494"/>
    </location>
</feature>
<dbReference type="PANTHER" id="PTHR24416">
    <property type="entry name" value="TYROSINE-PROTEIN KINASE RECEPTOR"/>
    <property type="match status" value="1"/>
</dbReference>
<keyword evidence="4" id="KW-0812">Transmembrane</keyword>
<evidence type="ECO:0000313" key="6">
    <source>
        <dbReference type="EMBL" id="RZF41051.1"/>
    </source>
</evidence>
<dbReference type="Gene3D" id="1.10.510.10">
    <property type="entry name" value="Transferase(Phosphotransferase) domain 1"/>
    <property type="match status" value="1"/>
</dbReference>
<dbReference type="PROSITE" id="PS00107">
    <property type="entry name" value="PROTEIN_KINASE_ATP"/>
    <property type="match status" value="1"/>
</dbReference>
<dbReference type="GO" id="GO:0005524">
    <property type="term" value="F:ATP binding"/>
    <property type="evidence" value="ECO:0007669"/>
    <property type="project" value="UniProtKB-UniRule"/>
</dbReference>
<evidence type="ECO:0000256" key="3">
    <source>
        <dbReference type="PROSITE-ProRule" id="PRU10141"/>
    </source>
</evidence>
<dbReference type="InterPro" id="IPR050122">
    <property type="entry name" value="RTK"/>
</dbReference>
<evidence type="ECO:0000256" key="2">
    <source>
        <dbReference type="ARBA" id="ARBA00051243"/>
    </source>
</evidence>
<sequence length="542" mass="60791">MQIKSVFQARNQRNLRDEPQIKIQSMNPDWEEGSCSQGICGLEAACIDLGKGSHICVCPHDESSPTKDLRCPRKAVPVHELPPEPIHNIIPPVATNLTSSNLTTPSNASDFTRSSTRTVFNGTHARAAESTQFMGLTVSEMGILMSLGLLSGIVGLFLMFCWQRRNSNSCYSKPNKKDGAPVSLRKSLLEQERYITNPQYTPCTLPSVPLLPRESLTLLEDIGEGCFGKVFKGEMRGEEIGLRIVAIKVLKEAATKEAEEEFMREVEIMSTFRHENILSLIGVVPRESSKSPWMVFEFMPHGDLLNVLRSNIQLLRKNDQKNLPSLTKENQISIAVQIASGMCYLAAQRFVHRDLACRNCLVGDELVVKIADFGMSRDVYTSDYYKMGGSRLLPVRWMSPESVMYGLFTLESDVWSFGVVLWEIFSLGKQPYYGHSNEKVVELVKQGSKLVPPEDCPVHVTNLMRACWRTDPKQRPQFPELLDQLTKVQVHPVSQENLPRPPAFPVGLGATLPQTSDTTLDSENYLKPQQVVPREYLLPLPD</sequence>
<comment type="caution">
    <text evidence="6">The sequence shown here is derived from an EMBL/GenBank/DDBJ whole genome shotgun (WGS) entry which is preliminary data.</text>
</comment>
<dbReference type="SMART" id="SM00219">
    <property type="entry name" value="TyrKc"/>
    <property type="match status" value="1"/>
</dbReference>
<dbReference type="GO" id="GO:0005886">
    <property type="term" value="C:plasma membrane"/>
    <property type="evidence" value="ECO:0007669"/>
    <property type="project" value="TreeGrafter"/>
</dbReference>
<comment type="subcellular location">
    <subcellularLocation>
        <location evidence="1">Membrane</location>
        <topology evidence="1">Single-pass membrane protein</topology>
    </subcellularLocation>
</comment>
<keyword evidence="7" id="KW-1185">Reference proteome</keyword>